<feature type="domain" description="Glucose-methanol-choline oxidoreductase C-terminal" evidence="7">
    <location>
        <begin position="351"/>
        <end position="480"/>
    </location>
</feature>
<dbReference type="GO" id="GO:0016614">
    <property type="term" value="F:oxidoreductase activity, acting on CH-OH group of donors"/>
    <property type="evidence" value="ECO:0007669"/>
    <property type="project" value="InterPro"/>
</dbReference>
<evidence type="ECO:0000259" key="5">
    <source>
        <dbReference type="Pfam" id="PF00732"/>
    </source>
</evidence>
<dbReference type="Proteomes" id="UP000177583">
    <property type="component" value="Unassembled WGS sequence"/>
</dbReference>
<proteinExistence type="inferred from homology"/>
<dbReference type="Pfam" id="PF00890">
    <property type="entry name" value="FAD_binding_2"/>
    <property type="match status" value="1"/>
</dbReference>
<evidence type="ECO:0000313" key="9">
    <source>
        <dbReference type="Proteomes" id="UP000177583"/>
    </source>
</evidence>
<dbReference type="InterPro" id="IPR000172">
    <property type="entry name" value="GMC_OxRdtase_N"/>
</dbReference>
<dbReference type="EMBL" id="MFNF01000001">
    <property type="protein sequence ID" value="OGH05124.1"/>
    <property type="molecule type" value="Genomic_DNA"/>
</dbReference>
<evidence type="ECO:0000256" key="1">
    <source>
        <dbReference type="ARBA" id="ARBA00010790"/>
    </source>
</evidence>
<keyword evidence="2" id="KW-0285">Flavoprotein</keyword>
<keyword evidence="4" id="KW-0560">Oxidoreductase</keyword>
<comment type="similarity">
    <text evidence="1">Belongs to the GMC oxidoreductase family.</text>
</comment>
<protein>
    <recommendedName>
        <fullName evidence="10">GMC family oxidoreductase</fullName>
    </recommendedName>
</protein>
<reference evidence="8 9" key="1">
    <citation type="journal article" date="2016" name="Nat. Commun.">
        <title>Thousands of microbial genomes shed light on interconnected biogeochemical processes in an aquifer system.</title>
        <authorList>
            <person name="Anantharaman K."/>
            <person name="Brown C.T."/>
            <person name="Hug L.A."/>
            <person name="Sharon I."/>
            <person name="Castelle C.J."/>
            <person name="Probst A.J."/>
            <person name="Thomas B.C."/>
            <person name="Singh A."/>
            <person name="Wilkins M.J."/>
            <person name="Karaoz U."/>
            <person name="Brodie E.L."/>
            <person name="Williams K.H."/>
            <person name="Hubbard S.S."/>
            <person name="Banfield J.F."/>
        </authorList>
    </citation>
    <scope>NUCLEOTIDE SEQUENCE [LARGE SCALE GENOMIC DNA]</scope>
</reference>
<sequence length="495" mass="53541">MKLNADVVVIGSGPGGMVAAERLARAGLRVLLVEEGPYYRTQDLKMLESQAYPQFYQDSAARRTQDKGIKILQGRVLGGSSTVNWATCFRPPQSVLDHWAKEFGVSLEGLTPVLEQMEQRLEVREWETTPNRNNQVLEVGCTKLGYHWGKIKRNVGPCLNLGYCGLGCPVGAKKDARQAFLADFAAAGGGLLYNARAQEFTLQGDRLTGVTCIHPKNPGLAGEAIEVEAKTFILAAGAINGPGLQMRSNLPDPYRTLGKRTFLHPVNISGGLFKEPIRAFEGAPQTRYSDQFLANRPIGFKLEVPPVHPVLTASSLPGLGQGHRALMKRFDQIQVLLALHHDGMSDAAPGGRVVLDSALQPVLDYPITPQLWSSFWKAYEVMAEIQFAAGAEAVLPLHEQAGVYRGLQALKAALPGLDREIFKTKLASAHVMGGAGMSKDPAQGVVDGNGKHHQLDNLYVFDGSILPTSLGVNPQLTLFGLSALLSERLLAKLKG</sequence>
<feature type="domain" description="Glucose-methanol-choline oxidoreductase N-terminal" evidence="5">
    <location>
        <begin position="55"/>
        <end position="266"/>
    </location>
</feature>
<evidence type="ECO:0000259" key="6">
    <source>
        <dbReference type="Pfam" id="PF00890"/>
    </source>
</evidence>
<feature type="domain" description="FAD-dependent oxidoreductase 2 FAD-binding" evidence="6">
    <location>
        <begin position="6"/>
        <end position="40"/>
    </location>
</feature>
<dbReference type="PANTHER" id="PTHR46056:SF12">
    <property type="entry name" value="LONG-CHAIN-ALCOHOL OXIDASE"/>
    <property type="match status" value="1"/>
</dbReference>
<evidence type="ECO:0000259" key="7">
    <source>
        <dbReference type="Pfam" id="PF05199"/>
    </source>
</evidence>
<evidence type="ECO:0000256" key="4">
    <source>
        <dbReference type="ARBA" id="ARBA00023002"/>
    </source>
</evidence>
<dbReference type="Pfam" id="PF05199">
    <property type="entry name" value="GMC_oxred_C"/>
    <property type="match status" value="1"/>
</dbReference>
<evidence type="ECO:0000313" key="8">
    <source>
        <dbReference type="EMBL" id="OGH05124.1"/>
    </source>
</evidence>
<dbReference type="PANTHER" id="PTHR46056">
    <property type="entry name" value="LONG-CHAIN-ALCOHOL OXIDASE"/>
    <property type="match status" value="1"/>
</dbReference>
<dbReference type="SUPFAM" id="SSF51905">
    <property type="entry name" value="FAD/NAD(P)-binding domain"/>
    <property type="match status" value="1"/>
</dbReference>
<name>A0A1F6H448_9PROT</name>
<dbReference type="InterPro" id="IPR007867">
    <property type="entry name" value="GMC_OxRtase_C"/>
</dbReference>
<dbReference type="GO" id="GO:0050660">
    <property type="term" value="F:flavin adenine dinucleotide binding"/>
    <property type="evidence" value="ECO:0007669"/>
    <property type="project" value="InterPro"/>
</dbReference>
<keyword evidence="3" id="KW-0274">FAD</keyword>
<evidence type="ECO:0000256" key="2">
    <source>
        <dbReference type="ARBA" id="ARBA00022630"/>
    </source>
</evidence>
<dbReference type="Pfam" id="PF00732">
    <property type="entry name" value="GMC_oxred_N"/>
    <property type="match status" value="1"/>
</dbReference>
<dbReference type="InterPro" id="IPR003953">
    <property type="entry name" value="FAD-dep_OxRdtase_2_FAD-bd"/>
</dbReference>
<accession>A0A1F6H448</accession>
<dbReference type="InterPro" id="IPR036188">
    <property type="entry name" value="FAD/NAD-bd_sf"/>
</dbReference>
<gene>
    <name evidence="8" type="ORF">A2557_08395</name>
</gene>
<organism evidence="8 9">
    <name type="scientific">Candidatus Lambdaproteobacteria bacterium RIFOXYD2_FULL_56_26</name>
    <dbReference type="NCBI Taxonomy" id="1817773"/>
    <lineage>
        <taxon>Bacteria</taxon>
        <taxon>Pseudomonadati</taxon>
        <taxon>Pseudomonadota</taxon>
        <taxon>Candidatus Lambdaproteobacteria</taxon>
    </lineage>
</organism>
<dbReference type="AlphaFoldDB" id="A0A1F6H448"/>
<evidence type="ECO:0000256" key="3">
    <source>
        <dbReference type="ARBA" id="ARBA00022827"/>
    </source>
</evidence>
<comment type="caution">
    <text evidence="8">The sequence shown here is derived from an EMBL/GenBank/DDBJ whole genome shotgun (WGS) entry which is preliminary data.</text>
</comment>
<evidence type="ECO:0008006" key="10">
    <source>
        <dbReference type="Google" id="ProtNLM"/>
    </source>
</evidence>
<dbReference type="Gene3D" id="3.50.50.60">
    <property type="entry name" value="FAD/NAD(P)-binding domain"/>
    <property type="match status" value="2"/>
</dbReference>